<sequence>MVGGQFPTETDNLIEDPNQILDNALFALNDTAMKFAKDVINDAKVRESYASNIKRMSVEIKGLVDAKKVSVKEAATFCYEMRNQIMAEHRKYTSASGLAIAEKHKLKPKSFEDLLEKYSQEKFKLNFKNLSSKQRSRVYYELIESSGRDYPKFTTINKRLKIIGKVGILVTASLATYEIINAENKPKETIKQGMGIGGAMAGGWLAGLGASTICGPGAPICAIAVVLAGSIGGSMIGSAVADSLDDEIEEFTRWNIR</sequence>
<protein>
    <submittedName>
        <fullName evidence="1">Uncharacterized protein</fullName>
    </submittedName>
</protein>
<proteinExistence type="predicted"/>
<name>A0A556SZJ5_9GAMM</name>
<comment type="caution">
    <text evidence="1">The sequence shown here is derived from an EMBL/GenBank/DDBJ whole genome shotgun (WGS) entry which is preliminary data.</text>
</comment>
<dbReference type="Proteomes" id="UP000319483">
    <property type="component" value="Unassembled WGS sequence"/>
</dbReference>
<reference evidence="1 2" key="1">
    <citation type="submission" date="2019-07" db="EMBL/GenBank/DDBJ databases">
        <title>Gilliamella genomes.</title>
        <authorList>
            <person name="Zheng H."/>
        </authorList>
    </citation>
    <scope>NUCLEOTIDE SEQUENCE [LARGE SCALE GENOMIC DNA]</scope>
    <source>
        <strain evidence="1 2">W8127</strain>
    </source>
</reference>
<dbReference type="AlphaFoldDB" id="A0A556SZJ5"/>
<dbReference type="EMBL" id="VMHM01000001">
    <property type="protein sequence ID" value="TSK06495.1"/>
    <property type="molecule type" value="Genomic_DNA"/>
</dbReference>
<gene>
    <name evidence="1" type="ORF">FPQ15_00430</name>
</gene>
<evidence type="ECO:0000313" key="1">
    <source>
        <dbReference type="EMBL" id="TSK06495.1"/>
    </source>
</evidence>
<evidence type="ECO:0000313" key="2">
    <source>
        <dbReference type="Proteomes" id="UP000319483"/>
    </source>
</evidence>
<organism evidence="1 2">
    <name type="scientific">Gilliamella apicola</name>
    <dbReference type="NCBI Taxonomy" id="1196095"/>
    <lineage>
        <taxon>Bacteria</taxon>
        <taxon>Pseudomonadati</taxon>
        <taxon>Pseudomonadota</taxon>
        <taxon>Gammaproteobacteria</taxon>
        <taxon>Orbales</taxon>
        <taxon>Orbaceae</taxon>
        <taxon>Gilliamella</taxon>
    </lineage>
</organism>
<accession>A0A556SZJ5</accession>